<proteinExistence type="predicted"/>
<dbReference type="EMBL" id="JAMZFW010000008">
    <property type="protein sequence ID" value="MCP1102194.1"/>
    <property type="molecule type" value="Genomic_DNA"/>
</dbReference>
<evidence type="ECO:0000313" key="8">
    <source>
        <dbReference type="EMBL" id="MCP1102194.1"/>
    </source>
</evidence>
<keyword evidence="3 6" id="KW-0812">Transmembrane</keyword>
<evidence type="ECO:0000256" key="6">
    <source>
        <dbReference type="SAM" id="Phobius"/>
    </source>
</evidence>
<keyword evidence="4 6" id="KW-1133">Transmembrane helix</keyword>
<comment type="subcellular location">
    <subcellularLocation>
        <location evidence="1">Membrane</location>
        <topology evidence="1">Multi-pass membrane protein</topology>
    </subcellularLocation>
</comment>
<keyword evidence="5 6" id="KW-0472">Membrane</keyword>
<dbReference type="RefSeq" id="WP_262065978.1">
    <property type="nucleotide sequence ID" value="NZ_JAMXOD010000008.1"/>
</dbReference>
<dbReference type="InterPro" id="IPR004680">
    <property type="entry name" value="Cit_transptr-like_dom"/>
</dbReference>
<keyword evidence="9" id="KW-1185">Reference proteome</keyword>
<dbReference type="Pfam" id="PF03600">
    <property type="entry name" value="CitMHS"/>
    <property type="match status" value="1"/>
</dbReference>
<feature type="transmembrane region" description="Helical" evidence="6">
    <location>
        <begin position="16"/>
        <end position="36"/>
    </location>
</feature>
<feature type="transmembrane region" description="Helical" evidence="6">
    <location>
        <begin position="467"/>
        <end position="490"/>
    </location>
</feature>
<evidence type="ECO:0000256" key="2">
    <source>
        <dbReference type="ARBA" id="ARBA00022448"/>
    </source>
</evidence>
<feature type="transmembrane region" description="Helical" evidence="6">
    <location>
        <begin position="133"/>
        <end position="160"/>
    </location>
</feature>
<feature type="transmembrane region" description="Helical" evidence="6">
    <location>
        <begin position="280"/>
        <end position="302"/>
    </location>
</feature>
<feature type="transmembrane region" description="Helical" evidence="6">
    <location>
        <begin position="427"/>
        <end position="447"/>
    </location>
</feature>
<evidence type="ECO:0000313" key="9">
    <source>
        <dbReference type="Proteomes" id="UP001523566"/>
    </source>
</evidence>
<feature type="domain" description="Citrate transporter-like" evidence="7">
    <location>
        <begin position="56"/>
        <end position="432"/>
    </location>
</feature>
<keyword evidence="2" id="KW-0813">Transport</keyword>
<sequence>MKENTKGKEKTARSHIVHSLIGVGIMIFFRFLPIPFPEGTVTPTGQEILGIFIGTLYMWTTADVLWGSLISAFFVGISSYAPMPQVLNEYFGSTVFVQLFFLMMVIQCLVDKKITAYMGRFFLTRKMNSGRPWVFTTVVLIGVLLMSAFIIAFAPIILMWPVLYGIFEDVGFTKQDKYPKIMIILVAVVAIIGFPIPPFMNNGLALLSNYRAIAEEPGFISDPAYLFFGLVIGLIMIFVIILFTKFVLRPDVEKLKSFDVESLKKDPLPPMDLSQKITTAVFVVLILLMLVPSIVLSITTAVPGMQFLKENSTGLALGATAILVGIRIANKPVMEIKTVMSGINWNTLLLCATAILIGGVLTADVTGIKAFLQYILNPLFDGMGTVQFMIFILLVAVVLTNICNSLVIGMVLLPVIYTYCTASGANAAPIVSCMIIFVLGSACTTPAASPFAAMMHGNKEWLQSKDIYKYTLSFVIIETIIMLVIGIPLAQLMIK</sequence>
<gene>
    <name evidence="8" type="ORF">NK125_07180</name>
</gene>
<feature type="transmembrane region" description="Helical" evidence="6">
    <location>
        <begin position="90"/>
        <end position="110"/>
    </location>
</feature>
<feature type="transmembrane region" description="Helical" evidence="6">
    <location>
        <begin position="181"/>
        <end position="200"/>
    </location>
</feature>
<evidence type="ECO:0000256" key="4">
    <source>
        <dbReference type="ARBA" id="ARBA00022989"/>
    </source>
</evidence>
<feature type="transmembrane region" description="Helical" evidence="6">
    <location>
        <begin position="388"/>
        <end position="415"/>
    </location>
</feature>
<evidence type="ECO:0000259" key="7">
    <source>
        <dbReference type="Pfam" id="PF03600"/>
    </source>
</evidence>
<protein>
    <submittedName>
        <fullName evidence="8">Citrate transporter</fullName>
    </submittedName>
</protein>
<evidence type="ECO:0000256" key="5">
    <source>
        <dbReference type="ARBA" id="ARBA00023136"/>
    </source>
</evidence>
<reference evidence="8 9" key="1">
    <citation type="journal article" date="2022" name="Genome Biol. Evol.">
        <title>Host diet, physiology and behaviors set the stage for Lachnospiraceae cladogenesis.</title>
        <authorList>
            <person name="Vera-Ponce De Leon A."/>
            <person name="Schneider M."/>
            <person name="Jahnes B.C."/>
            <person name="Sadowski V."/>
            <person name="Camuy-Velez L.A."/>
            <person name="Duan J."/>
            <person name="Sabree Z.L."/>
        </authorList>
    </citation>
    <scope>NUCLEOTIDE SEQUENCE [LARGE SCALE GENOMIC DNA]</scope>
    <source>
        <strain evidence="8 9">PAL113</strain>
    </source>
</reference>
<evidence type="ECO:0000256" key="3">
    <source>
        <dbReference type="ARBA" id="ARBA00022692"/>
    </source>
</evidence>
<feature type="transmembrane region" description="Helical" evidence="6">
    <location>
        <begin position="314"/>
        <end position="330"/>
    </location>
</feature>
<feature type="transmembrane region" description="Helical" evidence="6">
    <location>
        <begin position="342"/>
        <end position="368"/>
    </location>
</feature>
<accession>A0ABT1E8P2</accession>
<dbReference type="Proteomes" id="UP001523566">
    <property type="component" value="Unassembled WGS sequence"/>
</dbReference>
<feature type="transmembrane region" description="Helical" evidence="6">
    <location>
        <begin position="225"/>
        <end position="248"/>
    </location>
</feature>
<evidence type="ECO:0000256" key="1">
    <source>
        <dbReference type="ARBA" id="ARBA00004141"/>
    </source>
</evidence>
<organism evidence="8 9">
    <name type="scientific">Aequitasia blattaphilus</name>
    <dbReference type="NCBI Taxonomy" id="2949332"/>
    <lineage>
        <taxon>Bacteria</taxon>
        <taxon>Bacillati</taxon>
        <taxon>Bacillota</taxon>
        <taxon>Clostridia</taxon>
        <taxon>Lachnospirales</taxon>
        <taxon>Lachnospiraceae</taxon>
        <taxon>Aequitasia</taxon>
    </lineage>
</organism>
<feature type="transmembrane region" description="Helical" evidence="6">
    <location>
        <begin position="56"/>
        <end position="78"/>
    </location>
</feature>
<comment type="caution">
    <text evidence="8">The sequence shown here is derived from an EMBL/GenBank/DDBJ whole genome shotgun (WGS) entry which is preliminary data.</text>
</comment>
<name>A0ABT1E8P2_9FIRM</name>